<dbReference type="RefSeq" id="WP_171835075.1">
    <property type="nucleotide sequence ID" value="NZ_CP053708.1"/>
</dbReference>
<keyword evidence="1" id="KW-0812">Transmembrane</keyword>
<evidence type="ECO:0000256" key="1">
    <source>
        <dbReference type="SAM" id="Phobius"/>
    </source>
</evidence>
<organism evidence="2 3">
    <name type="scientific">Lichenicola cladoniae</name>
    <dbReference type="NCBI Taxonomy" id="1484109"/>
    <lineage>
        <taxon>Bacteria</taxon>
        <taxon>Pseudomonadati</taxon>
        <taxon>Pseudomonadota</taxon>
        <taxon>Alphaproteobacteria</taxon>
        <taxon>Acetobacterales</taxon>
        <taxon>Acetobacteraceae</taxon>
        <taxon>Lichenicola</taxon>
    </lineage>
</organism>
<keyword evidence="1" id="KW-0472">Membrane</keyword>
<evidence type="ECO:0000313" key="2">
    <source>
        <dbReference type="EMBL" id="QKE89955.1"/>
    </source>
</evidence>
<accession>A0A6M8HNT6</accession>
<dbReference type="KEGG" id="lck:HN018_07770"/>
<keyword evidence="1" id="KW-1133">Transmembrane helix</keyword>
<dbReference type="Proteomes" id="UP000500767">
    <property type="component" value="Chromosome"/>
</dbReference>
<feature type="transmembrane region" description="Helical" evidence="1">
    <location>
        <begin position="12"/>
        <end position="42"/>
    </location>
</feature>
<gene>
    <name evidence="2" type="ORF">HN018_07770</name>
</gene>
<evidence type="ECO:0000313" key="3">
    <source>
        <dbReference type="Proteomes" id="UP000500767"/>
    </source>
</evidence>
<feature type="transmembrane region" description="Helical" evidence="1">
    <location>
        <begin position="54"/>
        <end position="76"/>
    </location>
</feature>
<sequence length="83" mass="9384">MHPLVGRVTGGIVVILCFIALMSSNIIAMIASAMMLLLWALYQQSQEISERDRALMKFCSVVGPIVIVLLIGYWLMDRFKLWP</sequence>
<reference evidence="2 3" key="1">
    <citation type="journal article" date="2014" name="World J. Microbiol. Biotechnol.">
        <title>Biodiversity and physiological characteristics of Antarctic and Arctic lichens-associated bacteria.</title>
        <authorList>
            <person name="Lee Y.M."/>
            <person name="Kim E.H."/>
            <person name="Lee H.K."/>
            <person name="Hong S.G."/>
        </authorList>
    </citation>
    <scope>NUCLEOTIDE SEQUENCE [LARGE SCALE GENOMIC DNA]</scope>
    <source>
        <strain evidence="2 3">PAMC 26569</strain>
    </source>
</reference>
<proteinExistence type="predicted"/>
<dbReference type="EMBL" id="CP053708">
    <property type="protein sequence ID" value="QKE89955.1"/>
    <property type="molecule type" value="Genomic_DNA"/>
</dbReference>
<name>A0A6M8HNT6_9PROT</name>
<keyword evidence="3" id="KW-1185">Reference proteome</keyword>
<protein>
    <submittedName>
        <fullName evidence="2">Uncharacterized protein</fullName>
    </submittedName>
</protein>
<dbReference type="AlphaFoldDB" id="A0A6M8HNT6"/>